<dbReference type="PROSITE" id="PS50222">
    <property type="entry name" value="EF_HAND_2"/>
    <property type="match status" value="1"/>
</dbReference>
<dbReference type="InterPro" id="IPR011992">
    <property type="entry name" value="EF-hand-dom_pair"/>
</dbReference>
<evidence type="ECO:0000313" key="3">
    <source>
        <dbReference type="Proteomes" id="UP000509345"/>
    </source>
</evidence>
<dbReference type="AlphaFoldDB" id="A0A7H8N1T4"/>
<sequence>MTMILTRCSRTSQRITTMGTAAPDVIATKAGRSFAALDSDRDGHLDWSDYRRLADRYLSAYHLTPDDRRARALHAFFQSYWLELLRHADVQEDRLSRNQYVDAVRRASVDTSRLNVADGLGHVLFDVIDVNSDNEISREEYTRFLTDVWSLQEAEALQAFRTLDTDSDDTVSRPEFLQAIRQYFLLNDPDAPGSLFFGPA</sequence>
<evidence type="ECO:0000313" key="2">
    <source>
        <dbReference type="EMBL" id="QKW47968.1"/>
    </source>
</evidence>
<dbReference type="PROSITE" id="PS00018">
    <property type="entry name" value="EF_HAND_1"/>
    <property type="match status" value="2"/>
</dbReference>
<organism evidence="2 3">
    <name type="scientific">Streptomyces microflavus</name>
    <name type="common">Streptomyces lipmanii</name>
    <dbReference type="NCBI Taxonomy" id="1919"/>
    <lineage>
        <taxon>Bacteria</taxon>
        <taxon>Bacillati</taxon>
        <taxon>Actinomycetota</taxon>
        <taxon>Actinomycetes</taxon>
        <taxon>Kitasatosporales</taxon>
        <taxon>Streptomycetaceae</taxon>
        <taxon>Streptomyces</taxon>
    </lineage>
</organism>
<name>A0A7H8N1T4_STRMI</name>
<dbReference type="EMBL" id="CP054927">
    <property type="protein sequence ID" value="QKW47968.1"/>
    <property type="molecule type" value="Genomic_DNA"/>
</dbReference>
<reference evidence="2 3" key="1">
    <citation type="submission" date="2020-06" db="EMBL/GenBank/DDBJ databases">
        <title>Genome mining for natural products.</title>
        <authorList>
            <person name="Zhang B."/>
            <person name="Shi J."/>
            <person name="Ge H."/>
        </authorList>
    </citation>
    <scope>NUCLEOTIDE SEQUENCE [LARGE SCALE GENOMIC DNA]</scope>
    <source>
        <strain evidence="2 3">NA06532</strain>
        <plasmid evidence="2 3">unnamed1</plasmid>
    </source>
</reference>
<dbReference type="Pfam" id="PF13499">
    <property type="entry name" value="EF-hand_7"/>
    <property type="match status" value="1"/>
</dbReference>
<protein>
    <submittedName>
        <fullName evidence="2">EF-hand domain-containing protein</fullName>
    </submittedName>
</protein>
<evidence type="ECO:0000259" key="1">
    <source>
        <dbReference type="PROSITE" id="PS50222"/>
    </source>
</evidence>
<feature type="domain" description="EF-hand" evidence="1">
    <location>
        <begin position="151"/>
        <end position="186"/>
    </location>
</feature>
<dbReference type="SUPFAM" id="SSF47473">
    <property type="entry name" value="EF-hand"/>
    <property type="match status" value="1"/>
</dbReference>
<dbReference type="GO" id="GO:0005509">
    <property type="term" value="F:calcium ion binding"/>
    <property type="evidence" value="ECO:0007669"/>
    <property type="project" value="InterPro"/>
</dbReference>
<dbReference type="Gene3D" id="1.10.238.10">
    <property type="entry name" value="EF-hand"/>
    <property type="match status" value="1"/>
</dbReference>
<gene>
    <name evidence="2" type="ORF">HUT09_36295</name>
</gene>
<dbReference type="SMART" id="SM00054">
    <property type="entry name" value="EFh"/>
    <property type="match status" value="3"/>
</dbReference>
<dbReference type="Proteomes" id="UP000509345">
    <property type="component" value="Plasmid unnamed1"/>
</dbReference>
<accession>A0A7H8N1T4</accession>
<dbReference type="InterPro" id="IPR018247">
    <property type="entry name" value="EF_Hand_1_Ca_BS"/>
</dbReference>
<keyword evidence="2" id="KW-0614">Plasmid</keyword>
<proteinExistence type="predicted"/>
<dbReference type="InterPro" id="IPR002048">
    <property type="entry name" value="EF_hand_dom"/>
</dbReference>
<dbReference type="CDD" id="cd00051">
    <property type="entry name" value="EFh"/>
    <property type="match status" value="1"/>
</dbReference>
<geneLocation type="plasmid" evidence="2 3">
    <name>unnamed1</name>
</geneLocation>
<dbReference type="Pfam" id="PF13202">
    <property type="entry name" value="EF-hand_5"/>
    <property type="match status" value="1"/>
</dbReference>